<sequence length="253" mass="27930">MVSGPEAVHTVVTRATVDPSPPCNGGGPVGWWVEPTIFTGLDHNEGELAGHQGEGTHMASSICDEGPHYLEEATMGLGYGQRPTCPYWSLFSVQFRGPLQWMDPLSVGGRRVTKAHINERKIGIGSWLRCRENRVVYHHSGQGTTDYSWIIRILQSTTIDYDNDFREELELGCIAGKSNMDVEAQVMSRNSMASGLPVKKFLISGPSSPMKKQDLGNILITNPVSNHRAYEEFQIRNHMLAAVSESDGFSNLL</sequence>
<dbReference type="AlphaFoldDB" id="A0A4U5QV94"/>
<dbReference type="EMBL" id="RCHU01000113">
    <property type="protein sequence ID" value="TKS14581.1"/>
    <property type="molecule type" value="Genomic_DNA"/>
</dbReference>
<gene>
    <name evidence="1" type="ORF">D5086_0000046550</name>
</gene>
<accession>A0A4U5QV94</accession>
<organism evidence="1">
    <name type="scientific">Populus alba</name>
    <name type="common">White poplar</name>
    <dbReference type="NCBI Taxonomy" id="43335"/>
    <lineage>
        <taxon>Eukaryota</taxon>
        <taxon>Viridiplantae</taxon>
        <taxon>Streptophyta</taxon>
        <taxon>Embryophyta</taxon>
        <taxon>Tracheophyta</taxon>
        <taxon>Spermatophyta</taxon>
        <taxon>Magnoliopsida</taxon>
        <taxon>eudicotyledons</taxon>
        <taxon>Gunneridae</taxon>
        <taxon>Pentapetalae</taxon>
        <taxon>rosids</taxon>
        <taxon>fabids</taxon>
        <taxon>Malpighiales</taxon>
        <taxon>Salicaceae</taxon>
        <taxon>Saliceae</taxon>
        <taxon>Populus</taxon>
    </lineage>
</organism>
<proteinExistence type="predicted"/>
<reference evidence="1" key="1">
    <citation type="submission" date="2018-10" db="EMBL/GenBank/DDBJ databases">
        <title>Population genomic analysis revealed the cold adaptation of white poplar.</title>
        <authorList>
            <person name="Liu Y.-J."/>
        </authorList>
    </citation>
    <scope>NUCLEOTIDE SEQUENCE [LARGE SCALE GENOMIC DNA]</scope>
    <source>
        <strain evidence="1">PAL-ZL1</strain>
    </source>
</reference>
<evidence type="ECO:0000313" key="1">
    <source>
        <dbReference type="EMBL" id="TKS14581.1"/>
    </source>
</evidence>
<protein>
    <submittedName>
        <fullName evidence="1">Uncharacterized protein</fullName>
    </submittedName>
</protein>
<comment type="caution">
    <text evidence="1">The sequence shown here is derived from an EMBL/GenBank/DDBJ whole genome shotgun (WGS) entry which is preliminary data.</text>
</comment>
<name>A0A4U5QV94_POPAL</name>